<feature type="non-terminal residue" evidence="1">
    <location>
        <position position="1"/>
    </location>
</feature>
<dbReference type="Proteomes" id="UP000677228">
    <property type="component" value="Unassembled WGS sequence"/>
</dbReference>
<accession>A0A8S2GBQ0</accession>
<reference evidence="1" key="1">
    <citation type="submission" date="2021-02" db="EMBL/GenBank/DDBJ databases">
        <authorList>
            <person name="Nowell W R."/>
        </authorList>
    </citation>
    <scope>NUCLEOTIDE SEQUENCE</scope>
</reference>
<gene>
    <name evidence="1" type="ORF">OVA965_LOCUS46001</name>
    <name evidence="2" type="ORF">TMI583_LOCUS50075</name>
</gene>
<dbReference type="Proteomes" id="UP000682733">
    <property type="component" value="Unassembled WGS sequence"/>
</dbReference>
<dbReference type="AlphaFoldDB" id="A0A8S2GBQ0"/>
<sequence>GVYYCELNIQGRLLKETMIFGVYEKGPNNDYHSEVNVTAFIGTNSTLRCHLPKQKRDTVIFWEKVYKSNMQ</sequence>
<evidence type="ECO:0000313" key="1">
    <source>
        <dbReference type="EMBL" id="CAF1679046.1"/>
    </source>
</evidence>
<evidence type="ECO:0000313" key="3">
    <source>
        <dbReference type="Proteomes" id="UP000677228"/>
    </source>
</evidence>
<dbReference type="EMBL" id="CAJOBA010115984">
    <property type="protein sequence ID" value="CAF4567347.1"/>
    <property type="molecule type" value="Genomic_DNA"/>
</dbReference>
<protein>
    <submittedName>
        <fullName evidence="1">Uncharacterized protein</fullName>
    </submittedName>
</protein>
<dbReference type="EMBL" id="CAJNOK010078594">
    <property type="protein sequence ID" value="CAF1679046.1"/>
    <property type="molecule type" value="Genomic_DNA"/>
</dbReference>
<proteinExistence type="predicted"/>
<name>A0A8S2GBQ0_9BILA</name>
<evidence type="ECO:0000313" key="2">
    <source>
        <dbReference type="EMBL" id="CAF4567347.1"/>
    </source>
</evidence>
<feature type="non-terminal residue" evidence="1">
    <location>
        <position position="71"/>
    </location>
</feature>
<organism evidence="1 3">
    <name type="scientific">Didymodactylos carnosus</name>
    <dbReference type="NCBI Taxonomy" id="1234261"/>
    <lineage>
        <taxon>Eukaryota</taxon>
        <taxon>Metazoa</taxon>
        <taxon>Spiralia</taxon>
        <taxon>Gnathifera</taxon>
        <taxon>Rotifera</taxon>
        <taxon>Eurotatoria</taxon>
        <taxon>Bdelloidea</taxon>
        <taxon>Philodinida</taxon>
        <taxon>Philodinidae</taxon>
        <taxon>Didymodactylos</taxon>
    </lineage>
</organism>
<comment type="caution">
    <text evidence="1">The sequence shown here is derived from an EMBL/GenBank/DDBJ whole genome shotgun (WGS) entry which is preliminary data.</text>
</comment>